<dbReference type="RefSeq" id="WP_281760244.1">
    <property type="nucleotide sequence ID" value="NZ_AP026709.1"/>
</dbReference>
<protein>
    <submittedName>
        <fullName evidence="2">Lipoprotein</fullName>
    </submittedName>
</protein>
<evidence type="ECO:0000256" key="1">
    <source>
        <dbReference type="SAM" id="SignalP"/>
    </source>
</evidence>
<reference evidence="2 3" key="1">
    <citation type="submission" date="2022-08" db="EMBL/GenBank/DDBJ databases">
        <title>Genome Sequence of the sulphate-reducing bacterium, Pseudodesulfovibrio sp. SYK.</title>
        <authorList>
            <person name="Kondo R."/>
            <person name="Kataoka T."/>
        </authorList>
    </citation>
    <scope>NUCLEOTIDE SEQUENCE [LARGE SCALE GENOMIC DNA]</scope>
    <source>
        <strain evidence="2 3">SYK</strain>
    </source>
</reference>
<proteinExistence type="predicted"/>
<evidence type="ECO:0000313" key="2">
    <source>
        <dbReference type="EMBL" id="BDQ37725.1"/>
    </source>
</evidence>
<gene>
    <name evidence="2" type="ORF">SYK_20850</name>
</gene>
<keyword evidence="3" id="KW-1185">Reference proteome</keyword>
<keyword evidence="1" id="KW-0732">Signal</keyword>
<sequence length="188" mass="20155">MLLYMKWLPILCLMLFLNTGCAKNEAIKLTYALAGTSASCQGDIVVFKFEDKRSILRLGKDSDNSSISTVSDVSDWVGWALFDELKSSGCNPKYRTSTVMPGDAVLVTGEVLAVELNQTGTTTYAGKVSVKIMVSKAGQTVHVEKYTSEVENIVVPGYASESDILAEALRGIMTEAVPTIAAVASSPM</sequence>
<dbReference type="EMBL" id="AP026709">
    <property type="protein sequence ID" value="BDQ37725.1"/>
    <property type="molecule type" value="Genomic_DNA"/>
</dbReference>
<dbReference type="Proteomes" id="UP001317742">
    <property type="component" value="Chromosome"/>
</dbReference>
<accession>A0ABM8B1N8</accession>
<feature type="signal peptide" evidence="1">
    <location>
        <begin position="1"/>
        <end position="22"/>
    </location>
</feature>
<evidence type="ECO:0000313" key="3">
    <source>
        <dbReference type="Proteomes" id="UP001317742"/>
    </source>
</evidence>
<keyword evidence="2" id="KW-0449">Lipoprotein</keyword>
<name>A0ABM8B1N8_9BACT</name>
<organism evidence="2 3">
    <name type="scientific">Pseudodesulfovibrio nedwellii</name>
    <dbReference type="NCBI Taxonomy" id="2973072"/>
    <lineage>
        <taxon>Bacteria</taxon>
        <taxon>Pseudomonadati</taxon>
        <taxon>Thermodesulfobacteriota</taxon>
        <taxon>Desulfovibrionia</taxon>
        <taxon>Desulfovibrionales</taxon>
        <taxon>Desulfovibrionaceae</taxon>
    </lineage>
</organism>
<feature type="chain" id="PRO_5047237518" evidence="1">
    <location>
        <begin position="23"/>
        <end position="188"/>
    </location>
</feature>